<name>A0A367J215_RHIST</name>
<evidence type="ECO:0000313" key="2">
    <source>
        <dbReference type="Proteomes" id="UP000253551"/>
    </source>
</evidence>
<dbReference type="AlphaFoldDB" id="A0A367J215"/>
<dbReference type="Proteomes" id="UP000253551">
    <property type="component" value="Unassembled WGS sequence"/>
</dbReference>
<accession>A0A367J215</accession>
<evidence type="ECO:0000313" key="1">
    <source>
        <dbReference type="EMBL" id="RCH83966.1"/>
    </source>
</evidence>
<gene>
    <name evidence="1" type="ORF">CU098_007791</name>
</gene>
<sequence length="174" mass="20156">MAKASELVQSWFRSLEDKSPINLCLMTQPLSESIVGRLNTLEKLYGRFILYRFLNRKIHPVLLLVVVSSGLTYLGARVYRQSTKLVLTLVGVIYPLCRSWKLIRQQDKEEDQVNGWLTYWMAFGSFQDHHIPSHHSSTSSSSNEEEDNLLKDNMIIPQEKEPYTLLLNQNEAAW</sequence>
<organism evidence="1 2">
    <name type="scientific">Rhizopus stolonifer</name>
    <name type="common">Rhizopus nigricans</name>
    <dbReference type="NCBI Taxonomy" id="4846"/>
    <lineage>
        <taxon>Eukaryota</taxon>
        <taxon>Fungi</taxon>
        <taxon>Fungi incertae sedis</taxon>
        <taxon>Mucoromycota</taxon>
        <taxon>Mucoromycotina</taxon>
        <taxon>Mucoromycetes</taxon>
        <taxon>Mucorales</taxon>
        <taxon>Mucorineae</taxon>
        <taxon>Rhizopodaceae</taxon>
        <taxon>Rhizopus</taxon>
    </lineage>
</organism>
<comment type="caution">
    <text evidence="1">The sequence shown here is derived from an EMBL/GenBank/DDBJ whole genome shotgun (WGS) entry which is preliminary data.</text>
</comment>
<reference evidence="1 2" key="1">
    <citation type="journal article" date="2018" name="G3 (Bethesda)">
        <title>Phylogenetic and Phylogenomic Definition of Rhizopus Species.</title>
        <authorList>
            <person name="Gryganskyi A.P."/>
            <person name="Golan J."/>
            <person name="Dolatabadi S."/>
            <person name="Mondo S."/>
            <person name="Robb S."/>
            <person name="Idnurm A."/>
            <person name="Muszewska A."/>
            <person name="Steczkiewicz K."/>
            <person name="Masonjones S."/>
            <person name="Liao H.L."/>
            <person name="Gajdeczka M.T."/>
            <person name="Anike F."/>
            <person name="Vuek A."/>
            <person name="Anishchenko I.M."/>
            <person name="Voigt K."/>
            <person name="de Hoog G.S."/>
            <person name="Smith M.E."/>
            <person name="Heitman J."/>
            <person name="Vilgalys R."/>
            <person name="Stajich J.E."/>
        </authorList>
    </citation>
    <scope>NUCLEOTIDE SEQUENCE [LARGE SCALE GENOMIC DNA]</scope>
    <source>
        <strain evidence="1 2">LSU 92-RS-03</strain>
    </source>
</reference>
<protein>
    <recommendedName>
        <fullName evidence="3">Protein YOP1</fullName>
    </recommendedName>
</protein>
<dbReference type="OrthoDB" id="10009287at2759"/>
<dbReference type="EMBL" id="PJQM01004582">
    <property type="protein sequence ID" value="RCH83966.1"/>
    <property type="molecule type" value="Genomic_DNA"/>
</dbReference>
<evidence type="ECO:0008006" key="3">
    <source>
        <dbReference type="Google" id="ProtNLM"/>
    </source>
</evidence>
<proteinExistence type="predicted"/>
<keyword evidence="2" id="KW-1185">Reference proteome</keyword>
<dbReference type="STRING" id="4846.A0A367J215"/>